<proteinExistence type="predicted"/>
<accession>A0A0F9QT03</accession>
<dbReference type="AlphaFoldDB" id="A0A0F9QT03"/>
<protein>
    <submittedName>
        <fullName evidence="1">Uncharacterized protein</fullName>
    </submittedName>
</protein>
<organism evidence="1">
    <name type="scientific">marine sediment metagenome</name>
    <dbReference type="NCBI Taxonomy" id="412755"/>
    <lineage>
        <taxon>unclassified sequences</taxon>
        <taxon>metagenomes</taxon>
        <taxon>ecological metagenomes</taxon>
    </lineage>
</organism>
<name>A0A0F9QT03_9ZZZZ</name>
<sequence length="69" mass="7929">MDMRYMAKQCLGQITTSAGVEMQVFATGKPSWYLFCPMQRLENGAFASGTLQFPYHGNDLVRGWKRRLH</sequence>
<dbReference type="EMBL" id="LAZR01001720">
    <property type="protein sequence ID" value="KKN40172.1"/>
    <property type="molecule type" value="Genomic_DNA"/>
</dbReference>
<reference evidence="1" key="1">
    <citation type="journal article" date="2015" name="Nature">
        <title>Complex archaea that bridge the gap between prokaryotes and eukaryotes.</title>
        <authorList>
            <person name="Spang A."/>
            <person name="Saw J.H."/>
            <person name="Jorgensen S.L."/>
            <person name="Zaremba-Niedzwiedzka K."/>
            <person name="Martijn J."/>
            <person name="Lind A.E."/>
            <person name="van Eijk R."/>
            <person name="Schleper C."/>
            <person name="Guy L."/>
            <person name="Ettema T.J."/>
        </authorList>
    </citation>
    <scope>NUCLEOTIDE SEQUENCE</scope>
</reference>
<gene>
    <name evidence="1" type="ORF">LCGC14_0736040</name>
</gene>
<evidence type="ECO:0000313" key="1">
    <source>
        <dbReference type="EMBL" id="KKN40172.1"/>
    </source>
</evidence>
<comment type="caution">
    <text evidence="1">The sequence shown here is derived from an EMBL/GenBank/DDBJ whole genome shotgun (WGS) entry which is preliminary data.</text>
</comment>